<dbReference type="SUPFAM" id="SSF53756">
    <property type="entry name" value="UDP-Glycosyltransferase/glycogen phosphorylase"/>
    <property type="match status" value="1"/>
</dbReference>
<dbReference type="Pfam" id="PF25151">
    <property type="entry name" value="TPR_Trm732_C"/>
    <property type="match status" value="1"/>
</dbReference>
<dbReference type="InterPro" id="IPR056843">
    <property type="entry name" value="THADA-like_TPR"/>
</dbReference>
<keyword evidence="6 14" id="KW-0808">Transferase</keyword>
<dbReference type="Pfam" id="PF25150">
    <property type="entry name" value="TPR_Trm732"/>
    <property type="match status" value="1"/>
</dbReference>
<evidence type="ECO:0000259" key="13">
    <source>
        <dbReference type="Pfam" id="PF25151"/>
    </source>
</evidence>
<dbReference type="Gene3D" id="3.40.50.2000">
    <property type="entry name" value="Glycogen Phosphorylase B"/>
    <property type="match status" value="2"/>
</dbReference>
<feature type="region of interest" description="Disordered" evidence="8">
    <location>
        <begin position="666"/>
        <end position="685"/>
    </location>
</feature>
<dbReference type="HOGENOM" id="CLU_236912_0_0_1"/>
<dbReference type="InParanoid" id="A0A066WDK4"/>
<keyword evidence="4" id="KW-0337">GPI-anchor biosynthesis</keyword>
<dbReference type="EMBL" id="JMSN01000022">
    <property type="protein sequence ID" value="KDN49184.1"/>
    <property type="molecule type" value="Genomic_DNA"/>
</dbReference>
<evidence type="ECO:0000259" key="12">
    <source>
        <dbReference type="Pfam" id="PF25150"/>
    </source>
</evidence>
<dbReference type="UniPathway" id="UPA00196"/>
<dbReference type="Pfam" id="PF10350">
    <property type="entry name" value="DUF2428"/>
    <property type="match status" value="1"/>
</dbReference>
<name>A0A066WDK4_TILAU</name>
<evidence type="ECO:0000256" key="8">
    <source>
        <dbReference type="SAM" id="MobiDB-lite"/>
    </source>
</evidence>
<evidence type="ECO:0000256" key="6">
    <source>
        <dbReference type="ARBA" id="ARBA00022679"/>
    </source>
</evidence>
<dbReference type="GO" id="GO:0000506">
    <property type="term" value="C:glycosylphosphatidylinositol-N-acetylglucosaminyltransferase (GPI-GnT) complex"/>
    <property type="evidence" value="ECO:0007669"/>
    <property type="project" value="InterPro"/>
</dbReference>
<feature type="domain" description="tRNA (32-2'-O)-methyltransferase regulator THADA-like TPR repeats region" evidence="12">
    <location>
        <begin position="167"/>
        <end position="472"/>
    </location>
</feature>
<organism evidence="14 15">
    <name type="scientific">Tilletiaria anomala (strain ATCC 24038 / CBS 436.72 / UBC 951)</name>
    <dbReference type="NCBI Taxonomy" id="1037660"/>
    <lineage>
        <taxon>Eukaryota</taxon>
        <taxon>Fungi</taxon>
        <taxon>Dikarya</taxon>
        <taxon>Basidiomycota</taxon>
        <taxon>Ustilaginomycotina</taxon>
        <taxon>Exobasidiomycetes</taxon>
        <taxon>Georgefischeriales</taxon>
        <taxon>Tilletiariaceae</taxon>
        <taxon>Tilletiaria</taxon>
    </lineage>
</organism>
<feature type="domain" description="Glycosyl transferase family 1" evidence="9">
    <location>
        <begin position="1622"/>
        <end position="1738"/>
    </location>
</feature>
<proteinExistence type="predicted"/>
<dbReference type="PANTHER" id="PTHR45871:SF1">
    <property type="entry name" value="PHOSPHATIDYLINOSITOL N-ACETYLGLUCOSAMINYLTRANSFERASE SUBUNIT A"/>
    <property type="match status" value="1"/>
</dbReference>
<dbReference type="InterPro" id="IPR013234">
    <property type="entry name" value="PIGA_GPI_anchor_biosynthesis"/>
</dbReference>
<evidence type="ECO:0000256" key="7">
    <source>
        <dbReference type="ARBA" id="ARBA00032160"/>
    </source>
</evidence>
<accession>A0A066WDK4</accession>
<keyword evidence="15" id="KW-1185">Reference proteome</keyword>
<evidence type="ECO:0000313" key="14">
    <source>
        <dbReference type="EMBL" id="KDN49184.1"/>
    </source>
</evidence>
<dbReference type="CDD" id="cd03796">
    <property type="entry name" value="GT4_PIG-A-like"/>
    <property type="match status" value="1"/>
</dbReference>
<dbReference type="GO" id="GO:0017176">
    <property type="term" value="F:phosphatidylinositol N-acetylglucosaminyltransferase activity"/>
    <property type="evidence" value="ECO:0007669"/>
    <property type="project" value="UniProtKB-EC"/>
</dbReference>
<comment type="pathway">
    <text evidence="2">Glycolipid biosynthesis; glycosylphosphatidylinositol-anchor biosynthesis.</text>
</comment>
<feature type="domain" description="PIGA GPI anchor biosynthesis" evidence="10">
    <location>
        <begin position="1465"/>
        <end position="1555"/>
    </location>
</feature>
<evidence type="ECO:0000313" key="15">
    <source>
        <dbReference type="Proteomes" id="UP000027361"/>
    </source>
</evidence>
<dbReference type="FunFam" id="3.40.50.2000:FF:000093">
    <property type="entry name" value="UDP-GlcNAc:PI a1-6 GlcNAc-transferase"/>
    <property type="match status" value="1"/>
</dbReference>
<dbReference type="InterPro" id="IPR001296">
    <property type="entry name" value="Glyco_trans_1"/>
</dbReference>
<evidence type="ECO:0000256" key="5">
    <source>
        <dbReference type="ARBA" id="ARBA00022676"/>
    </source>
</evidence>
<dbReference type="InterPro" id="IPR039507">
    <property type="entry name" value="PIG-A/GPI3"/>
</dbReference>
<evidence type="ECO:0000256" key="4">
    <source>
        <dbReference type="ARBA" id="ARBA00022502"/>
    </source>
</evidence>
<evidence type="ECO:0000256" key="3">
    <source>
        <dbReference type="ARBA" id="ARBA00012420"/>
    </source>
</evidence>
<sequence>MKTYAVEGLLTDDEQERLCDVIWEAFDAPQPYIAPLAKSLLVGLLDSILSSPDAEPPRCRLLDLIISRSLTNIWRKKAIFAFETLHERYGTGFFFNKELMGLDSIGNIYSGLMQAPKGLESSSRRRANIAIAILQEDAKRLGLIHCKGNLVCEGTERSVLQRKWDIWCSHWVEPLSFVLRSSTTRQRATMGAHHLVDLFNFSHSALQALLHHLCRGETMPPSDSSSYGNEERFITTRAPAILSVLKFGKDLGLITTVEGGHHRRVVPLGEPVDLTIGADSGALVSVPALIMSMWLNTANQEVQLGTLGLIISSKQPTLPLSKAELDIIATYLGSTFEGLSPESRTAARGCVCHLLTRLQASTYAANRTLEGRSGKKDAQALSTQQRIIADAHTFLREVETMIRQHLRLGSSFPAASQALTYLEIFFDAKVDARLRSAANHPEGKKDAFPFTVVLTDCDMVDRLLQMAHSTYDALSERAIKVLKRFPGPLPGMENKDDVEQRILFPAKRLLLSTKEFEGINGAALLDLYQYMYVKGLGWPALSFTPNVAVDTAIAQPMGRCIAALLGSLEEGIHVAEIGMLKDVAITHPLHGTLTALQHMFSKFKLDEDTGHHDEMRALSERAFQAIDRIWVIVSPVLCSAAPEGNLGEVDERTTAMAQMTIEDGDRMASTDVSPEADGEAEPKTNGTGYQTVLSYAWRAIKESSALVSSISAATYTPSPRPLWNLAETDALGQRFITWLMHVRHRGAFSTIYPAFATTSGAIIRFGDAEQSLLPQKWLQYFIGAIAGPSGALTITRRSAGLAYSVVALLTAHVHEHAIIERTIVRLIEVCEEDQKDKSSMQNTPQIHAFNTLRYIVADGMLAPACKPFLSTLISLAISRFSSSLWTLRNAALMLFSAACIRIFSLQMVNKRDARLMLTFREFLTRFPGLDDFFAKELRQCNAALQGISGEAGADTRAFAILIFISNVRSAEMQDLPETVALVKAVKMCLESSIWKIREMAAYALVALTPESKRMEAAHCLCAAPVHGTNWLHGTWLAIWHLLRSTVNSDSLGTTGDAESVLEACKGQAQASSTVPASILTLVNLSLSKLSQSVDRPGNAESHYQLAGSLRELIAILDITQCVPQKENLLLSLGSTLNAGAGNDIQAITAAMQRIAAASDEHEAETTRAAALRALRRVPFENFATSTHVLGFVALLNFLQDDDETLRDEAAGLTAEYLASQTQAAQTYHGPYDLLFEESPRLGSSPSRCIILLHARLNLLLKFRIPWSRYLLEQLLPDDEEFEHQFLRAFPAQTRLFSEERPNLHKDRVADVKRLLQSASKMHLLSLPEAREQAGRIQKHLGRAFSLVKSTQVRSLSGEAELLVTQLLAAAMLSCTSDSASDATELTGLRQAIEWAKMDLGVHIDTPSHPFSRQAATRDDKALLRPHRIAMISDFFFPNVGGVEGHIYMISQRLLARGHKVIVITHAYDPDRVGVRFLAGGLKVYYVPYGVIAQQDALPNFLALLAPLRTILIREQIQIVHSHQALSSMGHEGITHAKTMGIKAVFTDHSLFGFADAAAIMTNKLLRFALSDIDHVVCVSNVGKENTVLRAHVDPSIVSTIPNAAVTSQFLPRPDAAGLGLLTIVVLSRLMYRKGIDLLIAAIPRICSLHPDVHFVVGGDGPKRVELEQMRERFFLQDRVELVGAVPRSKVKEHLTRGQIFLNTSLTEAFGTGIVEAASCGLFIVSTRVGGVPEVLPAAMMQLAEPHEEDIVSATSAAITYVRSGQHDPNQYHEAVKEMYSWSDAAERLEKVYDHVIVKETVDPVTRLRNYYSCGPIAGFVFCIIVVVDMLHLKLLEWLLPAEEVDRAINV</sequence>
<comment type="caution">
    <text evidence="14">The sequence shown here is derived from an EMBL/GenBank/DDBJ whole genome shotgun (WGS) entry which is preliminary data.</text>
</comment>
<dbReference type="GeneID" id="25263162"/>
<dbReference type="STRING" id="1037660.A0A066WDK4"/>
<evidence type="ECO:0000259" key="11">
    <source>
        <dbReference type="Pfam" id="PF10350"/>
    </source>
</evidence>
<gene>
    <name evidence="14" type="ORF">K437DRAFT_245228</name>
</gene>
<keyword evidence="5" id="KW-0328">Glycosyltransferase</keyword>
<dbReference type="SUPFAM" id="SSF48371">
    <property type="entry name" value="ARM repeat"/>
    <property type="match status" value="1"/>
</dbReference>
<feature type="domain" description="DUF2428" evidence="11">
    <location>
        <begin position="619"/>
        <end position="886"/>
    </location>
</feature>
<dbReference type="InterPro" id="IPR019442">
    <property type="entry name" value="THADA/TRM732_DUF2428"/>
</dbReference>
<dbReference type="InterPro" id="IPR056842">
    <property type="entry name" value="THADA-like_TPR_C"/>
</dbReference>
<dbReference type="InterPro" id="IPR016024">
    <property type="entry name" value="ARM-type_fold"/>
</dbReference>
<dbReference type="OMA" id="WSACHSE"/>
<reference evidence="14 15" key="1">
    <citation type="submission" date="2014-05" db="EMBL/GenBank/DDBJ databases">
        <title>Draft genome sequence of a rare smut relative, Tilletiaria anomala UBC 951.</title>
        <authorList>
            <consortium name="DOE Joint Genome Institute"/>
            <person name="Toome M."/>
            <person name="Kuo A."/>
            <person name="Henrissat B."/>
            <person name="Lipzen A."/>
            <person name="Tritt A."/>
            <person name="Yoshinaga Y."/>
            <person name="Zane M."/>
            <person name="Barry K."/>
            <person name="Grigoriev I.V."/>
            <person name="Spatafora J.W."/>
            <person name="Aimea M.C."/>
        </authorList>
    </citation>
    <scope>NUCLEOTIDE SEQUENCE [LARGE SCALE GENOMIC DNA]</scope>
    <source>
        <strain evidence="14 15">UBC 951</strain>
    </source>
</reference>
<dbReference type="Pfam" id="PF08288">
    <property type="entry name" value="PIGA"/>
    <property type="match status" value="1"/>
</dbReference>
<feature type="domain" description="tRNA (32-2'-O)-methyltransferase regulator THADA-like C-terminal TPR repeats region" evidence="13">
    <location>
        <begin position="888"/>
        <end position="1040"/>
    </location>
</feature>
<dbReference type="EC" id="2.4.1.198" evidence="3"/>
<dbReference type="GO" id="GO:0006506">
    <property type="term" value="P:GPI anchor biosynthetic process"/>
    <property type="evidence" value="ECO:0007669"/>
    <property type="project" value="UniProtKB-UniPathway"/>
</dbReference>
<evidence type="ECO:0000259" key="9">
    <source>
        <dbReference type="Pfam" id="PF00534"/>
    </source>
</evidence>
<evidence type="ECO:0000256" key="2">
    <source>
        <dbReference type="ARBA" id="ARBA00004687"/>
    </source>
</evidence>
<dbReference type="OrthoDB" id="734129at2759"/>
<dbReference type="PANTHER" id="PTHR45871">
    <property type="entry name" value="N-ACETYLGLUCOSAMINYL-PHOSPHATIDYLINOSITOL BIOSYNTHETIC PROTEIN"/>
    <property type="match status" value="1"/>
</dbReference>
<dbReference type="Pfam" id="PF00534">
    <property type="entry name" value="Glycos_transf_1"/>
    <property type="match status" value="1"/>
</dbReference>
<comment type="function">
    <text evidence="1">Catalytic subunit in the complex catalyzing the transfer of N-acetylglucosamine from UDP-N-acetylglucosamine to phosphatidylinositol, the first step of GPI biosynthesis.</text>
</comment>
<dbReference type="Proteomes" id="UP000027361">
    <property type="component" value="Unassembled WGS sequence"/>
</dbReference>
<evidence type="ECO:0000259" key="10">
    <source>
        <dbReference type="Pfam" id="PF08288"/>
    </source>
</evidence>
<dbReference type="RefSeq" id="XP_013244267.1">
    <property type="nucleotide sequence ID" value="XM_013388813.1"/>
</dbReference>
<evidence type="ECO:0000256" key="1">
    <source>
        <dbReference type="ARBA" id="ARBA00003265"/>
    </source>
</evidence>
<protein>
    <recommendedName>
        <fullName evidence="3">phosphatidylinositol N-acetylglucosaminyltransferase</fullName>
        <ecNumber evidence="3">2.4.1.198</ecNumber>
    </recommendedName>
    <alternativeName>
        <fullName evidence="7">GlcNAc-PI synthesis protein</fullName>
    </alternativeName>
</protein>